<protein>
    <submittedName>
        <fullName evidence="2">Uncharacterized protein</fullName>
    </submittedName>
</protein>
<feature type="region of interest" description="Disordered" evidence="1">
    <location>
        <begin position="50"/>
        <end position="116"/>
    </location>
</feature>
<reference evidence="2" key="1">
    <citation type="submission" date="2020-07" db="EMBL/GenBank/DDBJ databases">
        <authorList>
            <person name="Nieuwenhuis M."/>
            <person name="Van De Peppel L.J.J."/>
        </authorList>
    </citation>
    <scope>NUCLEOTIDE SEQUENCE</scope>
    <source>
        <strain evidence="2">AP01</strain>
        <tissue evidence="2">Mycelium</tissue>
    </source>
</reference>
<reference evidence="2" key="2">
    <citation type="submission" date="2021-10" db="EMBL/GenBank/DDBJ databases">
        <title>Phylogenomics reveals ancestral predisposition of the termite-cultivated fungus Termitomyces towards a domesticated lifestyle.</title>
        <authorList>
            <person name="Auxier B."/>
            <person name="Grum-Grzhimaylo A."/>
            <person name="Cardenas M.E."/>
            <person name="Lodge J.D."/>
            <person name="Laessoe T."/>
            <person name="Pedersen O."/>
            <person name="Smith M.E."/>
            <person name="Kuyper T.W."/>
            <person name="Franco-Molano E.A."/>
            <person name="Baroni T.J."/>
            <person name="Aanen D.K."/>
        </authorList>
    </citation>
    <scope>NUCLEOTIDE SEQUENCE</scope>
    <source>
        <strain evidence="2">AP01</strain>
        <tissue evidence="2">Mycelium</tissue>
    </source>
</reference>
<accession>A0A9P7G169</accession>
<feature type="compositionally biased region" description="Acidic residues" evidence="1">
    <location>
        <begin position="91"/>
        <end position="116"/>
    </location>
</feature>
<gene>
    <name evidence="2" type="ORF">DXG03_000751</name>
</gene>
<evidence type="ECO:0000313" key="2">
    <source>
        <dbReference type="EMBL" id="KAG5640173.1"/>
    </source>
</evidence>
<dbReference type="AlphaFoldDB" id="A0A9P7G169"/>
<feature type="compositionally biased region" description="Low complexity" evidence="1">
    <location>
        <begin position="54"/>
        <end position="73"/>
    </location>
</feature>
<keyword evidence="3" id="KW-1185">Reference proteome</keyword>
<proteinExistence type="predicted"/>
<dbReference type="EMBL" id="JABCKV010001090">
    <property type="protein sequence ID" value="KAG5640173.1"/>
    <property type="molecule type" value="Genomic_DNA"/>
</dbReference>
<name>A0A9P7G169_9AGAR</name>
<feature type="non-terminal residue" evidence="2">
    <location>
        <position position="1"/>
    </location>
</feature>
<evidence type="ECO:0000313" key="3">
    <source>
        <dbReference type="Proteomes" id="UP000775547"/>
    </source>
</evidence>
<evidence type="ECO:0000256" key="1">
    <source>
        <dbReference type="SAM" id="MobiDB-lite"/>
    </source>
</evidence>
<comment type="caution">
    <text evidence="2">The sequence shown here is derived from an EMBL/GenBank/DDBJ whole genome shotgun (WGS) entry which is preliminary data.</text>
</comment>
<sequence>MHNQRTRELRVGGVARALAAMGLLDLWNPCKKRSALRKAQIATLNAIKVESRASSSKENVVPSSSHSQTPQSHGVLAEQVQKLQQNLHNEDESEDESEDEAAMEDNLDEDWEMDKD</sequence>
<organism evidence="2 3">
    <name type="scientific">Asterophora parasitica</name>
    <dbReference type="NCBI Taxonomy" id="117018"/>
    <lineage>
        <taxon>Eukaryota</taxon>
        <taxon>Fungi</taxon>
        <taxon>Dikarya</taxon>
        <taxon>Basidiomycota</taxon>
        <taxon>Agaricomycotina</taxon>
        <taxon>Agaricomycetes</taxon>
        <taxon>Agaricomycetidae</taxon>
        <taxon>Agaricales</taxon>
        <taxon>Tricholomatineae</taxon>
        <taxon>Lyophyllaceae</taxon>
        <taxon>Asterophora</taxon>
    </lineage>
</organism>
<dbReference type="Proteomes" id="UP000775547">
    <property type="component" value="Unassembled WGS sequence"/>
</dbReference>